<dbReference type="Gene3D" id="1.10.10.10">
    <property type="entry name" value="Winged helix-like DNA-binding domain superfamily/Winged helix DNA-binding domain"/>
    <property type="match status" value="1"/>
</dbReference>
<evidence type="ECO:0000256" key="1">
    <source>
        <dbReference type="SAM" id="MobiDB-lite"/>
    </source>
</evidence>
<feature type="compositionally biased region" description="Basic and acidic residues" evidence="1">
    <location>
        <begin position="488"/>
        <end position="505"/>
    </location>
</feature>
<dbReference type="PATRIC" id="fig|1227456.3.peg.1743"/>
<gene>
    <name evidence="2" type="ORF">C450_08647</name>
</gene>
<organism evidence="2 3">
    <name type="scientific">Halococcus salifodinae DSM 8989</name>
    <dbReference type="NCBI Taxonomy" id="1227456"/>
    <lineage>
        <taxon>Archaea</taxon>
        <taxon>Methanobacteriati</taxon>
        <taxon>Methanobacteriota</taxon>
        <taxon>Stenosarchaea group</taxon>
        <taxon>Halobacteria</taxon>
        <taxon>Halobacteriales</taxon>
        <taxon>Halococcaceae</taxon>
        <taxon>Halococcus</taxon>
    </lineage>
</organism>
<feature type="compositionally biased region" description="Acidic residues" evidence="1">
    <location>
        <begin position="405"/>
        <end position="418"/>
    </location>
</feature>
<dbReference type="STRING" id="1227456.C450_08647"/>
<dbReference type="AlphaFoldDB" id="M0N734"/>
<feature type="compositionally biased region" description="Acidic residues" evidence="1">
    <location>
        <begin position="337"/>
        <end position="383"/>
    </location>
</feature>
<feature type="compositionally biased region" description="Low complexity" evidence="1">
    <location>
        <begin position="419"/>
        <end position="428"/>
    </location>
</feature>
<sequence>MSTRPQRETAYRVFAAEFDDTTHSYAESDEERAPNYVVTPTGARVNRLFAVGVLTEIESVNEEQLRARVVDPTGAFVVYAGQYQPEALSFLERIDPPAFVAVTGKARTFQPEDSDRVFTSIRPESLAAVDAATRDRWTVATAERTVERVATMRGAFDRDERDDALSEALEADDVEAGLAAGIPRAIEHYGTTPTYLDAVRGTALDAARVVAGEREEVEPLDVAPDEGDAPEPEETDRGEPAAETSDDAAVGAESTPTADDSAESAADSETDTRSVSDDEGESTAETDEPATVEATAEPGQASEPDRAADTDRATGEDEADAEGSPIEPSIEDREPTGETDETEASAEDADSEADEEAAADVDLDDPESFELDDEVREQVEDEYGTAFESAAEVDGPGEAGIETPDAPEENDEETDSSDETATADAAAADDAKSTETVDPADSAEAEASGATDTDETEGSDDADADADGDTDPEEAVVAAMQDLDGGDGADREAVVERVVDEHGLTPEEADDGIQDALMSGECYEPDDDTLKSI</sequence>
<name>M0N734_9EURY</name>
<evidence type="ECO:0000313" key="2">
    <source>
        <dbReference type="EMBL" id="EMA53368.1"/>
    </source>
</evidence>
<accession>M0N734</accession>
<dbReference type="OrthoDB" id="214631at2157"/>
<dbReference type="EMBL" id="AOME01000051">
    <property type="protein sequence ID" value="EMA53368.1"/>
    <property type="molecule type" value="Genomic_DNA"/>
</dbReference>
<proteinExistence type="predicted"/>
<protein>
    <recommendedName>
        <fullName evidence="4">Rpa-associated protein</fullName>
    </recommendedName>
</protein>
<feature type="compositionally biased region" description="Acidic residues" evidence="1">
    <location>
        <begin position="260"/>
        <end position="269"/>
    </location>
</feature>
<dbReference type="InterPro" id="IPR036388">
    <property type="entry name" value="WH-like_DNA-bd_sf"/>
</dbReference>
<feature type="compositionally biased region" description="Acidic residues" evidence="1">
    <location>
        <begin position="452"/>
        <end position="474"/>
    </location>
</feature>
<evidence type="ECO:0000313" key="3">
    <source>
        <dbReference type="Proteomes" id="UP000011625"/>
    </source>
</evidence>
<feature type="region of interest" description="Disordered" evidence="1">
    <location>
        <begin position="212"/>
        <end position="533"/>
    </location>
</feature>
<feature type="compositionally biased region" description="Basic and acidic residues" evidence="1">
    <location>
        <begin position="303"/>
        <end position="315"/>
    </location>
</feature>
<dbReference type="RefSeq" id="WP_005042590.1">
    <property type="nucleotide sequence ID" value="NZ_AOME01000051.1"/>
</dbReference>
<feature type="compositionally biased region" description="Acidic residues" evidence="1">
    <location>
        <begin position="277"/>
        <end position="290"/>
    </location>
</feature>
<reference evidence="2 3" key="1">
    <citation type="journal article" date="2014" name="PLoS Genet.">
        <title>Phylogenetically driven sequencing of extremely halophilic archaea reveals strategies for static and dynamic osmo-response.</title>
        <authorList>
            <person name="Becker E.A."/>
            <person name="Seitzer P.M."/>
            <person name="Tritt A."/>
            <person name="Larsen D."/>
            <person name="Krusor M."/>
            <person name="Yao A.I."/>
            <person name="Wu D."/>
            <person name="Madern D."/>
            <person name="Eisen J.A."/>
            <person name="Darling A.E."/>
            <person name="Facciotti M.T."/>
        </authorList>
    </citation>
    <scope>NUCLEOTIDE SEQUENCE [LARGE SCALE GENOMIC DNA]</scope>
    <source>
        <strain evidence="2 3">DSM 8989</strain>
    </source>
</reference>
<evidence type="ECO:0008006" key="4">
    <source>
        <dbReference type="Google" id="ProtNLM"/>
    </source>
</evidence>
<keyword evidence="3" id="KW-1185">Reference proteome</keyword>
<feature type="compositionally biased region" description="Acidic residues" evidence="1">
    <location>
        <begin position="215"/>
        <end position="234"/>
    </location>
</feature>
<dbReference type="Proteomes" id="UP000011625">
    <property type="component" value="Unassembled WGS sequence"/>
</dbReference>
<comment type="caution">
    <text evidence="2">The sequence shown here is derived from an EMBL/GenBank/DDBJ whole genome shotgun (WGS) entry which is preliminary data.</text>
</comment>